<gene>
    <name evidence="4" type="ORF">K431DRAFT_347012</name>
</gene>
<dbReference type="InterPro" id="IPR036322">
    <property type="entry name" value="WD40_repeat_dom_sf"/>
</dbReference>
<name>A0A9P4UNH9_9PEZI</name>
<dbReference type="SMART" id="SM00320">
    <property type="entry name" value="WD40"/>
    <property type="match status" value="4"/>
</dbReference>
<dbReference type="Gene3D" id="2.130.10.10">
    <property type="entry name" value="YVTN repeat-like/Quinoprotein amine dehydrogenase"/>
    <property type="match status" value="2"/>
</dbReference>
<sequence>MTVRMPHVGPDPFPTQWHYTLTSNFSQDGVPAEWKPGAPHAWGTEVFAIHFDNEPNHVSLSQDDLFVAVACKNSVEIYKNDGTGAKKLSLDTTPQDWTVSHLEWRVRESDQNKYQIVVCTNSQHHAQGHAKRDALTQVYSLDVESWRTTAEPGLSFNCLPWPLRSKSMLSETAGKLLLLSLAHNDEQVEDAHDSPAGKIEVWSLAKPALCCTIPVQSEFTLWLEFSPDGSNVGVASTDQILRLFDAESGILKHSTEPLGSQINGGAFSPDGDKIACTCSDPRAAVQIFGTDGTHLNSIAFQPLTRSLAWSPDSSTLVYGAQGGFLQFFDLNLEKVSQFWRLDYPGIRPSPLNEPAEIQFIDDGRRILFATGMEGGVEVYSMEDNLKQRYEPASDSNFVRGKKRSSISWSPSHRKVLSLDGDGHLRFWGL</sequence>
<proteinExistence type="predicted"/>
<dbReference type="OrthoDB" id="1367865at2759"/>
<reference evidence="4" key="1">
    <citation type="journal article" date="2020" name="Stud. Mycol.">
        <title>101 Dothideomycetes genomes: a test case for predicting lifestyles and emergence of pathogens.</title>
        <authorList>
            <person name="Haridas S."/>
            <person name="Albert R."/>
            <person name="Binder M."/>
            <person name="Bloem J."/>
            <person name="Labutti K."/>
            <person name="Salamov A."/>
            <person name="Andreopoulos B."/>
            <person name="Baker S."/>
            <person name="Barry K."/>
            <person name="Bills G."/>
            <person name="Bluhm B."/>
            <person name="Cannon C."/>
            <person name="Castanera R."/>
            <person name="Culley D."/>
            <person name="Daum C."/>
            <person name="Ezra D."/>
            <person name="Gonzalez J."/>
            <person name="Henrissat B."/>
            <person name="Kuo A."/>
            <person name="Liang C."/>
            <person name="Lipzen A."/>
            <person name="Lutzoni F."/>
            <person name="Magnuson J."/>
            <person name="Mondo S."/>
            <person name="Nolan M."/>
            <person name="Ohm R."/>
            <person name="Pangilinan J."/>
            <person name="Park H.-J."/>
            <person name="Ramirez L."/>
            <person name="Alfaro M."/>
            <person name="Sun H."/>
            <person name="Tritt A."/>
            <person name="Yoshinaga Y."/>
            <person name="Zwiers L.-H."/>
            <person name="Turgeon B."/>
            <person name="Goodwin S."/>
            <person name="Spatafora J."/>
            <person name="Crous P."/>
            <person name="Grigoriev I."/>
        </authorList>
    </citation>
    <scope>NUCLEOTIDE SEQUENCE</scope>
    <source>
        <strain evidence="4">CBS 116435</strain>
    </source>
</reference>
<evidence type="ECO:0000256" key="2">
    <source>
        <dbReference type="ARBA" id="ARBA00022737"/>
    </source>
</evidence>
<organism evidence="4 5">
    <name type="scientific">Polychaeton citri CBS 116435</name>
    <dbReference type="NCBI Taxonomy" id="1314669"/>
    <lineage>
        <taxon>Eukaryota</taxon>
        <taxon>Fungi</taxon>
        <taxon>Dikarya</taxon>
        <taxon>Ascomycota</taxon>
        <taxon>Pezizomycotina</taxon>
        <taxon>Dothideomycetes</taxon>
        <taxon>Dothideomycetidae</taxon>
        <taxon>Capnodiales</taxon>
        <taxon>Capnodiaceae</taxon>
        <taxon>Polychaeton</taxon>
    </lineage>
</organism>
<evidence type="ECO:0000313" key="4">
    <source>
        <dbReference type="EMBL" id="KAF2720719.1"/>
    </source>
</evidence>
<dbReference type="Proteomes" id="UP000799441">
    <property type="component" value="Unassembled WGS sequence"/>
</dbReference>
<keyword evidence="5" id="KW-1185">Reference proteome</keyword>
<dbReference type="PANTHER" id="PTHR13720">
    <property type="entry name" value="WD-40 REPEAT PROTEIN"/>
    <property type="match status" value="1"/>
</dbReference>
<evidence type="ECO:0000256" key="3">
    <source>
        <dbReference type="PROSITE-ProRule" id="PRU00221"/>
    </source>
</evidence>
<dbReference type="InterPro" id="IPR015943">
    <property type="entry name" value="WD40/YVTN_repeat-like_dom_sf"/>
</dbReference>
<dbReference type="InterPro" id="IPR050630">
    <property type="entry name" value="WD_repeat_EMAP"/>
</dbReference>
<accession>A0A9P4UNH9</accession>
<comment type="caution">
    <text evidence="4">The sequence shown here is derived from an EMBL/GenBank/DDBJ whole genome shotgun (WGS) entry which is preliminary data.</text>
</comment>
<protein>
    <submittedName>
        <fullName evidence="4">WD40 repeat-like protein</fullName>
    </submittedName>
</protein>
<dbReference type="EMBL" id="MU003797">
    <property type="protein sequence ID" value="KAF2720719.1"/>
    <property type="molecule type" value="Genomic_DNA"/>
</dbReference>
<feature type="repeat" description="WD" evidence="3">
    <location>
        <begin position="405"/>
        <end position="429"/>
    </location>
</feature>
<dbReference type="PANTHER" id="PTHR13720:SF33">
    <property type="entry name" value="HELP DOMAIN-CONTAINING PROTEIN"/>
    <property type="match status" value="1"/>
</dbReference>
<keyword evidence="1 3" id="KW-0853">WD repeat</keyword>
<keyword evidence="2" id="KW-0677">Repeat</keyword>
<evidence type="ECO:0000313" key="5">
    <source>
        <dbReference type="Proteomes" id="UP000799441"/>
    </source>
</evidence>
<evidence type="ECO:0000256" key="1">
    <source>
        <dbReference type="ARBA" id="ARBA00022574"/>
    </source>
</evidence>
<dbReference type="AlphaFoldDB" id="A0A9P4UNH9"/>
<dbReference type="PROSITE" id="PS50082">
    <property type="entry name" value="WD_REPEATS_2"/>
    <property type="match status" value="1"/>
</dbReference>
<dbReference type="SUPFAM" id="SSF50978">
    <property type="entry name" value="WD40 repeat-like"/>
    <property type="match status" value="1"/>
</dbReference>
<dbReference type="InterPro" id="IPR001680">
    <property type="entry name" value="WD40_rpt"/>
</dbReference>